<feature type="transmembrane region" description="Helical" evidence="6">
    <location>
        <begin position="345"/>
        <end position="364"/>
    </location>
</feature>
<organism evidence="7 8">
    <name type="scientific">Aspergillus sclerotialis</name>
    <dbReference type="NCBI Taxonomy" id="2070753"/>
    <lineage>
        <taxon>Eukaryota</taxon>
        <taxon>Fungi</taxon>
        <taxon>Dikarya</taxon>
        <taxon>Ascomycota</taxon>
        <taxon>Pezizomycotina</taxon>
        <taxon>Eurotiomycetes</taxon>
        <taxon>Eurotiomycetidae</taxon>
        <taxon>Eurotiales</taxon>
        <taxon>Aspergillaceae</taxon>
        <taxon>Aspergillus</taxon>
        <taxon>Aspergillus subgen. Polypaecilum</taxon>
    </lineage>
</organism>
<dbReference type="EMBL" id="MVGC01000314">
    <property type="protein sequence ID" value="RJE20368.1"/>
    <property type="molecule type" value="Genomic_DNA"/>
</dbReference>
<proteinExistence type="predicted"/>
<evidence type="ECO:0000256" key="2">
    <source>
        <dbReference type="ARBA" id="ARBA00022448"/>
    </source>
</evidence>
<sequence length="511" mass="57027">MATTTHDKESFEDADIKIVTENVEDVSRLDQSLALFPLLQGKTPEELKYLNRAVLRKLDYYFLPCVTAMLLMRINVSNARLAGMQRDLHMSDTEWSAGISLFYVGYIISQVPASVFIAKGKPSIIFPSIMLAWSAVTICMPALKSAWSFCLCRFLVGVAEGPFIPAVSLMTSSWYTKEESPLRMGIWHAGNIISNVFSGLLAAALLTNMDGIADLRAWQWFILLEGIVSVLVGCMAFWFIPNFPNNTSRRWFTEEEAAMAQYRQFVSAGEIREDDEGGRWAGVWLAVKEPFTWLFAGIHFSLIIAQSFKDFFPSVGKTSPSSKVTQAKHEEQIVATLHFTEVVTYLVQAPPYVIAYFVTLAISWSSGRFLDHCLHIIIPILVALAGAVIMISTLDIGARYFSLILLCTGPFVGLNIQISWETTVVPRPRTKRAALVAIANCVSSVSHWFTPYFFLRSQEPRYEIGGGIIIAGCGLTVILCLAARCWCMRKNRVLDEADARGDNVTGWRYAT</sequence>
<keyword evidence="5 6" id="KW-0472">Membrane</keyword>
<evidence type="ECO:0000256" key="6">
    <source>
        <dbReference type="SAM" id="Phobius"/>
    </source>
</evidence>
<keyword evidence="2" id="KW-0813">Transport</keyword>
<dbReference type="GO" id="GO:0016020">
    <property type="term" value="C:membrane"/>
    <property type="evidence" value="ECO:0007669"/>
    <property type="project" value="UniProtKB-SubCell"/>
</dbReference>
<evidence type="ECO:0000256" key="4">
    <source>
        <dbReference type="ARBA" id="ARBA00022989"/>
    </source>
</evidence>
<comment type="subcellular location">
    <subcellularLocation>
        <location evidence="1">Membrane</location>
        <topology evidence="1">Multi-pass membrane protein</topology>
    </subcellularLocation>
</comment>
<evidence type="ECO:0000256" key="1">
    <source>
        <dbReference type="ARBA" id="ARBA00004141"/>
    </source>
</evidence>
<protein>
    <submittedName>
        <fullName evidence="7">Major Facilitator Superfamily</fullName>
    </submittedName>
</protein>
<feature type="transmembrane region" description="Helical" evidence="6">
    <location>
        <begin position="97"/>
        <end position="118"/>
    </location>
</feature>
<feature type="transmembrane region" description="Helical" evidence="6">
    <location>
        <begin position="186"/>
        <end position="206"/>
    </location>
</feature>
<accession>A0A3A2ZB43</accession>
<evidence type="ECO:0000313" key="7">
    <source>
        <dbReference type="EMBL" id="RJE20368.1"/>
    </source>
</evidence>
<dbReference type="SUPFAM" id="SSF103473">
    <property type="entry name" value="MFS general substrate transporter"/>
    <property type="match status" value="1"/>
</dbReference>
<dbReference type="GO" id="GO:0022857">
    <property type="term" value="F:transmembrane transporter activity"/>
    <property type="evidence" value="ECO:0007669"/>
    <property type="project" value="InterPro"/>
</dbReference>
<dbReference type="PANTHER" id="PTHR43791">
    <property type="entry name" value="PERMEASE-RELATED"/>
    <property type="match status" value="1"/>
</dbReference>
<reference evidence="8" key="1">
    <citation type="submission" date="2017-02" db="EMBL/GenBank/DDBJ databases">
        <authorList>
            <person name="Tafer H."/>
            <person name="Lopandic K."/>
        </authorList>
    </citation>
    <scope>NUCLEOTIDE SEQUENCE [LARGE SCALE GENOMIC DNA]</scope>
    <source>
        <strain evidence="8">CBS 366.77</strain>
    </source>
</reference>
<feature type="transmembrane region" description="Helical" evidence="6">
    <location>
        <begin position="124"/>
        <end position="143"/>
    </location>
</feature>
<evidence type="ECO:0000256" key="5">
    <source>
        <dbReference type="ARBA" id="ARBA00023136"/>
    </source>
</evidence>
<feature type="transmembrane region" description="Helical" evidence="6">
    <location>
        <begin position="58"/>
        <end position="76"/>
    </location>
</feature>
<gene>
    <name evidence="7" type="ORF">PHISCL_07307</name>
</gene>
<keyword evidence="4 6" id="KW-1133">Transmembrane helix</keyword>
<keyword evidence="8" id="KW-1185">Reference proteome</keyword>
<dbReference type="InterPro" id="IPR011701">
    <property type="entry name" value="MFS"/>
</dbReference>
<dbReference type="Pfam" id="PF07690">
    <property type="entry name" value="MFS_1"/>
    <property type="match status" value="1"/>
</dbReference>
<dbReference type="InterPro" id="IPR036259">
    <property type="entry name" value="MFS_trans_sf"/>
</dbReference>
<name>A0A3A2ZB43_9EURO</name>
<feature type="transmembrane region" description="Helical" evidence="6">
    <location>
        <begin position="218"/>
        <end position="240"/>
    </location>
</feature>
<dbReference type="PANTHER" id="PTHR43791:SF13">
    <property type="entry name" value="MAJOR FACILITATOR SUPERFAMILY (MFS) PROFILE DOMAIN-CONTAINING PROTEIN"/>
    <property type="match status" value="1"/>
</dbReference>
<evidence type="ECO:0000256" key="3">
    <source>
        <dbReference type="ARBA" id="ARBA00022692"/>
    </source>
</evidence>
<feature type="transmembrane region" description="Helical" evidence="6">
    <location>
        <begin position="462"/>
        <end position="482"/>
    </location>
</feature>
<dbReference type="Proteomes" id="UP000266188">
    <property type="component" value="Unassembled WGS sequence"/>
</dbReference>
<dbReference type="AlphaFoldDB" id="A0A3A2ZB43"/>
<keyword evidence="3 6" id="KW-0812">Transmembrane</keyword>
<feature type="transmembrane region" description="Helical" evidence="6">
    <location>
        <begin position="400"/>
        <end position="420"/>
    </location>
</feature>
<dbReference type="OrthoDB" id="2250022at2759"/>
<evidence type="ECO:0000313" key="8">
    <source>
        <dbReference type="Proteomes" id="UP000266188"/>
    </source>
</evidence>
<feature type="transmembrane region" description="Helical" evidence="6">
    <location>
        <begin position="432"/>
        <end position="450"/>
    </location>
</feature>
<feature type="transmembrane region" description="Helical" evidence="6">
    <location>
        <begin position="376"/>
        <end position="394"/>
    </location>
</feature>
<dbReference type="Gene3D" id="1.20.1250.20">
    <property type="entry name" value="MFS general substrate transporter like domains"/>
    <property type="match status" value="1"/>
</dbReference>
<dbReference type="FunFam" id="1.20.1250.20:FF:000057">
    <property type="entry name" value="MFS general substrate transporter"/>
    <property type="match status" value="1"/>
</dbReference>
<comment type="caution">
    <text evidence="7">The sequence shown here is derived from an EMBL/GenBank/DDBJ whole genome shotgun (WGS) entry which is preliminary data.</text>
</comment>